<keyword evidence="1" id="KW-1133">Transmembrane helix</keyword>
<sequence>MLDFVPIKYYYDIYHHFMLFMCLVAFFHTLVLKPIEPKTFSFNRIAALFLLITLLTYIGFRPIHGIFIDMTTYAHIFQRYLNGTYVIDSDYGFSYFLLFCTKTMTIEMFFFVCACIYIIPLYIASRNWFPKHYFFAFLLFVGSFSFWAYGVNGIRNGMATSLFVLAISYYKKNTALMVLFFLLSCSFHTSMLLPIAAFCCTFFVTDTKKYYFFYILSIALSISMGGIWENIFASIGFGDDRFSTYLTSANSSTNKFASTGFRYDFLIYSAAPIILSRYYKYVSGYKSVIYDHILHTYIIANGFWIMIIRANFSNRFAYLSWFLMAVVVIYPLLDKNIWTNQFKKIGYVILIYYAFTYGMFMYYAFK</sequence>
<feature type="transmembrane region" description="Helical" evidence="1">
    <location>
        <begin position="133"/>
        <end position="154"/>
    </location>
</feature>
<dbReference type="Pfam" id="PF14897">
    <property type="entry name" value="EpsG"/>
    <property type="match status" value="1"/>
</dbReference>
<keyword evidence="1" id="KW-0472">Membrane</keyword>
<dbReference type="InterPro" id="IPR049458">
    <property type="entry name" value="EpsG-like"/>
</dbReference>
<feature type="transmembrane region" description="Helical" evidence="1">
    <location>
        <begin position="211"/>
        <end position="236"/>
    </location>
</feature>
<feature type="transmembrane region" description="Helical" evidence="1">
    <location>
        <begin position="288"/>
        <end position="310"/>
    </location>
</feature>
<feature type="transmembrane region" description="Helical" evidence="1">
    <location>
        <begin position="95"/>
        <end position="121"/>
    </location>
</feature>
<evidence type="ECO:0000313" key="2">
    <source>
        <dbReference type="EMBL" id="MFD1162235.1"/>
    </source>
</evidence>
<name>A0ABW3RAV7_9FLAO</name>
<feature type="transmembrane region" description="Helical" evidence="1">
    <location>
        <begin position="316"/>
        <end position="333"/>
    </location>
</feature>
<feature type="transmembrane region" description="Helical" evidence="1">
    <location>
        <begin position="13"/>
        <end position="32"/>
    </location>
</feature>
<gene>
    <name evidence="2" type="ORF">ACFQ2E_07390</name>
</gene>
<keyword evidence="3" id="KW-1185">Reference proteome</keyword>
<dbReference type="Proteomes" id="UP001597163">
    <property type="component" value="Unassembled WGS sequence"/>
</dbReference>
<feature type="transmembrane region" description="Helical" evidence="1">
    <location>
        <begin position="44"/>
        <end position="60"/>
    </location>
</feature>
<dbReference type="RefSeq" id="WP_311938396.1">
    <property type="nucleotide sequence ID" value="NZ_JAVSCK010000002.1"/>
</dbReference>
<proteinExistence type="predicted"/>
<feature type="transmembrane region" description="Helical" evidence="1">
    <location>
        <begin position="174"/>
        <end position="204"/>
    </location>
</feature>
<protein>
    <submittedName>
        <fullName evidence="2">EpsG family protein</fullName>
    </submittedName>
</protein>
<organism evidence="2 3">
    <name type="scientific">Hwangdonia seohaensis</name>
    <dbReference type="NCBI Taxonomy" id="1240727"/>
    <lineage>
        <taxon>Bacteria</taxon>
        <taxon>Pseudomonadati</taxon>
        <taxon>Bacteroidota</taxon>
        <taxon>Flavobacteriia</taxon>
        <taxon>Flavobacteriales</taxon>
        <taxon>Flavobacteriaceae</taxon>
        <taxon>Hwangdonia</taxon>
    </lineage>
</organism>
<comment type="caution">
    <text evidence="2">The sequence shown here is derived from an EMBL/GenBank/DDBJ whole genome shotgun (WGS) entry which is preliminary data.</text>
</comment>
<dbReference type="EMBL" id="JBHTLJ010000002">
    <property type="protein sequence ID" value="MFD1162235.1"/>
    <property type="molecule type" value="Genomic_DNA"/>
</dbReference>
<evidence type="ECO:0000256" key="1">
    <source>
        <dbReference type="SAM" id="Phobius"/>
    </source>
</evidence>
<evidence type="ECO:0000313" key="3">
    <source>
        <dbReference type="Proteomes" id="UP001597163"/>
    </source>
</evidence>
<accession>A0ABW3RAV7</accession>
<keyword evidence="1" id="KW-0812">Transmembrane</keyword>
<feature type="transmembrane region" description="Helical" evidence="1">
    <location>
        <begin position="345"/>
        <end position="365"/>
    </location>
</feature>
<reference evidence="3" key="1">
    <citation type="journal article" date="2019" name="Int. J. Syst. Evol. Microbiol.">
        <title>The Global Catalogue of Microorganisms (GCM) 10K type strain sequencing project: providing services to taxonomists for standard genome sequencing and annotation.</title>
        <authorList>
            <consortium name="The Broad Institute Genomics Platform"/>
            <consortium name="The Broad Institute Genome Sequencing Center for Infectious Disease"/>
            <person name="Wu L."/>
            <person name="Ma J."/>
        </authorList>
    </citation>
    <scope>NUCLEOTIDE SEQUENCE [LARGE SCALE GENOMIC DNA]</scope>
    <source>
        <strain evidence="3">CCUG 63246</strain>
    </source>
</reference>